<keyword evidence="12" id="KW-1185">Reference proteome</keyword>
<dbReference type="OrthoDB" id="648285at2759"/>
<name>A0A1B2JG03_PICPA</name>
<dbReference type="Gene3D" id="1.20.1250.20">
    <property type="entry name" value="MFS general substrate transporter like domains"/>
    <property type="match status" value="2"/>
</dbReference>
<evidence type="ECO:0000256" key="6">
    <source>
        <dbReference type="ARBA" id="ARBA00023136"/>
    </source>
</evidence>
<dbReference type="InterPro" id="IPR005828">
    <property type="entry name" value="MFS_sugar_transport-like"/>
</dbReference>
<feature type="domain" description="Major facilitator superfamily (MFS) profile" evidence="10">
    <location>
        <begin position="21"/>
        <end position="451"/>
    </location>
</feature>
<dbReference type="FunFam" id="1.20.1250.20:FF:000119">
    <property type="entry name" value="MFS monosaccharide transporter, putative"/>
    <property type="match status" value="1"/>
</dbReference>
<feature type="transmembrane region" description="Helical" evidence="9">
    <location>
        <begin position="303"/>
        <end position="325"/>
    </location>
</feature>
<dbReference type="InterPro" id="IPR050360">
    <property type="entry name" value="MFS_Sugar_Transporters"/>
</dbReference>
<feature type="transmembrane region" description="Helical" evidence="9">
    <location>
        <begin position="17"/>
        <end position="34"/>
    </location>
</feature>
<evidence type="ECO:0000256" key="4">
    <source>
        <dbReference type="ARBA" id="ARBA00022692"/>
    </source>
</evidence>
<dbReference type="SUPFAM" id="SSF103473">
    <property type="entry name" value="MFS general substrate transporter"/>
    <property type="match status" value="1"/>
</dbReference>
<dbReference type="GO" id="GO:0016020">
    <property type="term" value="C:membrane"/>
    <property type="evidence" value="ECO:0007669"/>
    <property type="project" value="UniProtKB-SubCell"/>
</dbReference>
<evidence type="ECO:0000256" key="9">
    <source>
        <dbReference type="SAM" id="Phobius"/>
    </source>
</evidence>
<dbReference type="GO" id="GO:0005351">
    <property type="term" value="F:carbohydrate:proton symporter activity"/>
    <property type="evidence" value="ECO:0007669"/>
    <property type="project" value="TreeGrafter"/>
</dbReference>
<accession>A0A1B2JG03</accession>
<gene>
    <name evidence="11" type="ORF">ATY40_BA7503396</name>
</gene>
<dbReference type="InterPro" id="IPR003663">
    <property type="entry name" value="Sugar/inositol_transpt"/>
</dbReference>
<evidence type="ECO:0000256" key="1">
    <source>
        <dbReference type="ARBA" id="ARBA00004141"/>
    </source>
</evidence>
<dbReference type="AlphaFoldDB" id="A0A1B2JG03"/>
<protein>
    <submittedName>
        <fullName evidence="11">BA75_03396T0</fullName>
    </submittedName>
</protein>
<feature type="transmembrane region" description="Helical" evidence="9">
    <location>
        <begin position="177"/>
        <end position="201"/>
    </location>
</feature>
<dbReference type="Pfam" id="PF00083">
    <property type="entry name" value="Sugar_tr"/>
    <property type="match status" value="1"/>
</dbReference>
<comment type="subcellular location">
    <subcellularLocation>
        <location evidence="1">Membrane</location>
        <topology evidence="1">Multi-pass membrane protein</topology>
    </subcellularLocation>
</comment>
<feature type="region of interest" description="Disordered" evidence="8">
    <location>
        <begin position="542"/>
        <end position="563"/>
    </location>
</feature>
<feature type="transmembrane region" description="Helical" evidence="9">
    <location>
        <begin position="332"/>
        <end position="353"/>
    </location>
</feature>
<keyword evidence="3 7" id="KW-0813">Transport</keyword>
<dbReference type="PROSITE" id="PS50850">
    <property type="entry name" value="MFS"/>
    <property type="match status" value="1"/>
</dbReference>
<dbReference type="PANTHER" id="PTHR48022:SF73">
    <property type="entry name" value="METABOLITE TRANSPORT PROTEIN YDL199C-RELATED"/>
    <property type="match status" value="1"/>
</dbReference>
<organism evidence="11 12">
    <name type="scientific">Komagataella pastoris</name>
    <name type="common">Yeast</name>
    <name type="synonym">Pichia pastoris</name>
    <dbReference type="NCBI Taxonomy" id="4922"/>
    <lineage>
        <taxon>Eukaryota</taxon>
        <taxon>Fungi</taxon>
        <taxon>Dikarya</taxon>
        <taxon>Ascomycota</taxon>
        <taxon>Saccharomycotina</taxon>
        <taxon>Pichiomycetes</taxon>
        <taxon>Pichiales</taxon>
        <taxon>Pichiaceae</taxon>
        <taxon>Komagataella</taxon>
    </lineage>
</organism>
<sequence>MEDIEIPASGPLVGKKLLYFTSIFVSIGVFLFGYDQGVMSGIITGAHFKNQFNNPSSLLIGTTVAILEIGALASSLMVGTIGDVIGRRRTIRYGAFTFVFGGLLQTISNTISVLIVGRLITGIGVGLLSTTVPIYQTEISPPHNRGKLACVQFTGNVFGYASSIWVDYACSYIENNFAWRIPLFLQCVIGTLLFLGSFIIVETPRWLLAHGHDAEGIVVIADLYTDGNVRDEKAVNEFKSIKENVLIDRLEGEKSYSEMFRRYPKRLFVAMTALAFAQLNGINVISYYAPLVFEQAGWVGRDAILMTGINAIIYILSTLPPWVLIDSWGRKPILISGGLTMGVSMFLVSYAMFLDISNTPALVVLFIISANSSFAYSWGPIPWLFPGEVLPLSVRSKGASLSTATNWLCNFMVGELSPILLEKIQWRLYLLHGSSCLLSALVVWILYPETSGVTLEDMDSVFDDASSIISSVHSRSNYGAVLDDNVSSRSFVSLAQQARNQPSLSTELNHSSNSNIKAGAPFILPQDLEPPSSQEITAYRSRDNNSLRGSIRRGSESVTSLFK</sequence>
<evidence type="ECO:0000256" key="2">
    <source>
        <dbReference type="ARBA" id="ARBA00010992"/>
    </source>
</evidence>
<evidence type="ECO:0000313" key="11">
    <source>
        <dbReference type="EMBL" id="ANZ76775.1"/>
    </source>
</evidence>
<feature type="transmembrane region" description="Helical" evidence="9">
    <location>
        <begin position="267"/>
        <end position="291"/>
    </location>
</feature>
<dbReference type="NCBIfam" id="TIGR00879">
    <property type="entry name" value="SP"/>
    <property type="match status" value="1"/>
</dbReference>
<proteinExistence type="inferred from homology"/>
<evidence type="ECO:0000256" key="7">
    <source>
        <dbReference type="RuleBase" id="RU003346"/>
    </source>
</evidence>
<keyword evidence="4 9" id="KW-0812">Transmembrane</keyword>
<feature type="transmembrane region" description="Helical" evidence="9">
    <location>
        <begin position="90"/>
        <end position="107"/>
    </location>
</feature>
<reference evidence="11 12" key="1">
    <citation type="submission" date="2016-02" db="EMBL/GenBank/DDBJ databases">
        <title>Comparative genomic and transcriptomic foundation for Pichia pastoris.</title>
        <authorList>
            <person name="Love K.R."/>
            <person name="Shah K.A."/>
            <person name="Whittaker C.A."/>
            <person name="Wu J."/>
            <person name="Bartlett M.C."/>
            <person name="Ma D."/>
            <person name="Leeson R.L."/>
            <person name="Priest M."/>
            <person name="Young S.K."/>
            <person name="Love J.C."/>
        </authorList>
    </citation>
    <scope>NUCLEOTIDE SEQUENCE [LARGE SCALE GENOMIC DNA]</scope>
    <source>
        <strain evidence="11 12">ATCC 28485</strain>
    </source>
</reference>
<dbReference type="InterPro" id="IPR020846">
    <property type="entry name" value="MFS_dom"/>
</dbReference>
<evidence type="ECO:0000256" key="8">
    <source>
        <dbReference type="SAM" id="MobiDB-lite"/>
    </source>
</evidence>
<dbReference type="PRINTS" id="PR00171">
    <property type="entry name" value="SUGRTRNSPORT"/>
</dbReference>
<dbReference type="InterPro" id="IPR036259">
    <property type="entry name" value="MFS_trans_sf"/>
</dbReference>
<dbReference type="EMBL" id="CP014586">
    <property type="protein sequence ID" value="ANZ76775.1"/>
    <property type="molecule type" value="Genomic_DNA"/>
</dbReference>
<evidence type="ECO:0000256" key="3">
    <source>
        <dbReference type="ARBA" id="ARBA00022448"/>
    </source>
</evidence>
<dbReference type="PROSITE" id="PS00217">
    <property type="entry name" value="SUGAR_TRANSPORT_2"/>
    <property type="match status" value="1"/>
</dbReference>
<evidence type="ECO:0000313" key="12">
    <source>
        <dbReference type="Proteomes" id="UP000094565"/>
    </source>
</evidence>
<dbReference type="Proteomes" id="UP000094565">
    <property type="component" value="Chromosome 3"/>
</dbReference>
<dbReference type="InterPro" id="IPR005829">
    <property type="entry name" value="Sugar_transporter_CS"/>
</dbReference>
<keyword evidence="6 9" id="KW-0472">Membrane</keyword>
<keyword evidence="5 9" id="KW-1133">Transmembrane helix</keyword>
<comment type="similarity">
    <text evidence="2 7">Belongs to the major facilitator superfamily. Sugar transporter (TC 2.A.1.1) family.</text>
</comment>
<evidence type="ECO:0000259" key="10">
    <source>
        <dbReference type="PROSITE" id="PS50850"/>
    </source>
</evidence>
<evidence type="ECO:0000256" key="5">
    <source>
        <dbReference type="ARBA" id="ARBA00022989"/>
    </source>
</evidence>
<feature type="transmembrane region" description="Helical" evidence="9">
    <location>
        <begin position="58"/>
        <end position="78"/>
    </location>
</feature>
<dbReference type="PANTHER" id="PTHR48022">
    <property type="entry name" value="PLASTIDIC GLUCOSE TRANSPORTER 4"/>
    <property type="match status" value="1"/>
</dbReference>